<dbReference type="eggNOG" id="COG0463">
    <property type="taxonomic scope" value="Bacteria"/>
</dbReference>
<evidence type="ECO:0000259" key="2">
    <source>
        <dbReference type="Pfam" id="PF16269"/>
    </source>
</evidence>
<dbReference type="PANTHER" id="PTHR43685:SF2">
    <property type="entry name" value="GLYCOSYLTRANSFERASE 2-LIKE DOMAIN-CONTAINING PROTEIN"/>
    <property type="match status" value="1"/>
</dbReference>
<feature type="domain" description="Glycosyltransferase 2-like" evidence="1">
    <location>
        <begin position="251"/>
        <end position="380"/>
    </location>
</feature>
<dbReference type="Pfam" id="PF16269">
    <property type="entry name" value="DUF4922"/>
    <property type="match status" value="1"/>
</dbReference>
<dbReference type="EC" id="2.4.-.-" evidence="3"/>
<dbReference type="EMBL" id="ACBW01000030">
    <property type="protein sequence ID" value="EEF74954.1"/>
    <property type="molecule type" value="Genomic_DNA"/>
</dbReference>
<feature type="domain" description="DUF4922" evidence="2">
    <location>
        <begin position="492"/>
        <end position="644"/>
    </location>
</feature>
<dbReference type="Gene3D" id="3.90.550.10">
    <property type="entry name" value="Spore Coat Polysaccharide Biosynthesis Protein SpsA, Chain A"/>
    <property type="match status" value="1"/>
</dbReference>
<sequence length="801" mass="91351">MKKTITCFIPYGKGALPEETLAALLDHPCIHQIYLLVKTPATLQGNYARCQQLSVESPAGTDAMLQIASHTQTPYILLLTKEQGVELGYMALERFCDYLQAPSCGMAYADRYQWIAGKRTNHPVIDYQTGSVRDDFDFGPLLMFRSEHFKKAADCIACQPAYLYSGLYALRLALTKETELIHIREYLYAETEEDTRLSGEKQFDYVDPRNRQVQLEREAAFTCYLKDIHAWLSPDKRRIDCTAGDFRYEASVIIPVRNRVRTIEDAIRSVLEQQTDFPFNLIVIDNHSDDGTTEIIQRYASHPQVIHLIPERTDLGIGGCWNLGVHHPNCGRFAVQLDSDDLYSSPATLQTIVNKFHEEQCAMVIGTYRMTDFSLNTLPPGIIDHREWTDENGANNALRINGLGAPRAFYTPLLRDIRVPNTSYGEDYALGLAFSRQYRIGRIYEVLYLCRRWEGNSDAALSIEKINQNNSYKDSLRTLEIKLRQQFTKGFIRHQLEIWELARKNHEALEHVQCRTFPIGENEITVQFNPARAVSAYAKLDKASLEARPCFLCPANKPKEQEEIRIELDEPFILRLNPYPILPDHLTISSEKHQWQTLAGKTGRQLPGKLTAWLETHFNPGYALFYNGAHCGASAPDHFHFQAAPQQNIPLIRQWNRLMEKARKTDQDTLSDGSCCTSYEIPGYVCPIQAFITDRGYETSTVLVERYLGSLSLHPGEDEPRYNLFAWKDARLGFITVYIPRNRHRPACYSATGDQQLLVSPGALDMAGLIVTPRKEDFEKITEKDICQIYQETGNSLSPSF</sequence>
<dbReference type="PANTHER" id="PTHR43685">
    <property type="entry name" value="GLYCOSYLTRANSFERASE"/>
    <property type="match status" value="1"/>
</dbReference>
<evidence type="ECO:0000313" key="3">
    <source>
        <dbReference type="EMBL" id="EEF74954.1"/>
    </source>
</evidence>
<dbReference type="InterPro" id="IPR046320">
    <property type="entry name" value="DUF4922"/>
</dbReference>
<dbReference type="Gene3D" id="3.30.428.70">
    <property type="match status" value="1"/>
</dbReference>
<gene>
    <name evidence="3" type="ORF">BACCOPRO_00436</name>
</gene>
<dbReference type="RefSeq" id="WP_008140384.1">
    <property type="nucleotide sequence ID" value="NZ_EQ973632.1"/>
</dbReference>
<keyword evidence="4" id="KW-1185">Reference proteome</keyword>
<dbReference type="InterPro" id="IPR036265">
    <property type="entry name" value="HIT-like_sf"/>
</dbReference>
<dbReference type="AlphaFoldDB" id="S0F4J3"/>
<dbReference type="InterPro" id="IPR001173">
    <property type="entry name" value="Glyco_trans_2-like"/>
</dbReference>
<dbReference type="Pfam" id="PF00535">
    <property type="entry name" value="Glycos_transf_2"/>
    <property type="match status" value="1"/>
</dbReference>
<accession>S0F4J3</accession>
<comment type="caution">
    <text evidence="3">The sequence shown here is derived from an EMBL/GenBank/DDBJ whole genome shotgun (WGS) entry which is preliminary data.</text>
</comment>
<evidence type="ECO:0000313" key="4">
    <source>
        <dbReference type="Proteomes" id="UP000014073"/>
    </source>
</evidence>
<dbReference type="InterPro" id="IPR029044">
    <property type="entry name" value="Nucleotide-diphossugar_trans"/>
</dbReference>
<dbReference type="GO" id="GO:0016757">
    <property type="term" value="F:glycosyltransferase activity"/>
    <property type="evidence" value="ECO:0007669"/>
    <property type="project" value="UniProtKB-KW"/>
</dbReference>
<proteinExistence type="predicted"/>
<dbReference type="eggNOG" id="COG4360">
    <property type="taxonomic scope" value="Bacteria"/>
</dbReference>
<evidence type="ECO:0000259" key="1">
    <source>
        <dbReference type="Pfam" id="PF00535"/>
    </source>
</evidence>
<organism evidence="3 4">
    <name type="scientific">Phocaeicola coprophilus DSM 18228 = JCM 13818</name>
    <dbReference type="NCBI Taxonomy" id="547042"/>
    <lineage>
        <taxon>Bacteria</taxon>
        <taxon>Pseudomonadati</taxon>
        <taxon>Bacteroidota</taxon>
        <taxon>Bacteroidia</taxon>
        <taxon>Bacteroidales</taxon>
        <taxon>Bacteroidaceae</taxon>
        <taxon>Phocaeicola</taxon>
    </lineage>
</organism>
<dbReference type="CDD" id="cd00761">
    <property type="entry name" value="Glyco_tranf_GTA_type"/>
    <property type="match status" value="1"/>
</dbReference>
<dbReference type="InterPro" id="IPR043171">
    <property type="entry name" value="Ap4A_phos1/2-like"/>
</dbReference>
<reference evidence="3 4" key="1">
    <citation type="submission" date="2008-12" db="EMBL/GenBank/DDBJ databases">
        <authorList>
            <person name="Fulton L."/>
            <person name="Clifton S."/>
            <person name="Fulton B."/>
            <person name="Xu J."/>
            <person name="Minx P."/>
            <person name="Pepin K.H."/>
            <person name="Johnson M."/>
            <person name="Bhonagiri V."/>
            <person name="Nash W.E."/>
            <person name="Mardis E.R."/>
            <person name="Wilson R.K."/>
        </authorList>
    </citation>
    <scope>NUCLEOTIDE SEQUENCE [LARGE SCALE GENOMIC DNA]</scope>
    <source>
        <strain evidence="3 4">DSM 18228</strain>
    </source>
</reference>
<keyword evidence="3" id="KW-0328">Glycosyltransferase</keyword>
<dbReference type="SUPFAM" id="SSF54197">
    <property type="entry name" value="HIT-like"/>
    <property type="match status" value="1"/>
</dbReference>
<dbReference type="InterPro" id="IPR050834">
    <property type="entry name" value="Glycosyltransf_2"/>
</dbReference>
<dbReference type="SUPFAM" id="SSF53448">
    <property type="entry name" value="Nucleotide-diphospho-sugar transferases"/>
    <property type="match status" value="1"/>
</dbReference>
<name>S0F4J3_9BACT</name>
<dbReference type="STRING" id="547042.BACCOPRO_00436"/>
<dbReference type="HOGENOM" id="CLU_349465_0_0_10"/>
<dbReference type="GeneID" id="78405019"/>
<keyword evidence="3" id="KW-0808">Transferase</keyword>
<protein>
    <submittedName>
        <fullName evidence="3">Glycosyltransferase, group 2 family protein</fullName>
        <ecNumber evidence="3">2.4.-.-</ecNumber>
    </submittedName>
</protein>
<dbReference type="Proteomes" id="UP000014073">
    <property type="component" value="Unassembled WGS sequence"/>
</dbReference>